<keyword evidence="2" id="KW-0119">Carbohydrate metabolism</keyword>
<dbReference type="GO" id="GO:0016491">
    <property type="term" value="F:oxidoreductase activity"/>
    <property type="evidence" value="ECO:0007669"/>
    <property type="project" value="InterPro"/>
</dbReference>
<keyword evidence="1" id="KW-0521">NADP</keyword>
<organism evidence="4 5">
    <name type="scientific">Oceanomicrobium pacificus</name>
    <dbReference type="NCBI Taxonomy" id="2692916"/>
    <lineage>
        <taxon>Bacteria</taxon>
        <taxon>Pseudomonadati</taxon>
        <taxon>Pseudomonadota</taxon>
        <taxon>Alphaproteobacteria</taxon>
        <taxon>Rhodobacterales</taxon>
        <taxon>Paracoccaceae</taxon>
        <taxon>Oceanomicrobium</taxon>
    </lineage>
</organism>
<dbReference type="Gene3D" id="3.40.50.720">
    <property type="entry name" value="NAD(P)-binding Rossmann-like Domain"/>
    <property type="match status" value="1"/>
</dbReference>
<dbReference type="InterPro" id="IPR036291">
    <property type="entry name" value="NAD(P)-bd_dom_sf"/>
</dbReference>
<sequence length="329" mass="34505">MRILILGAGGMIGRKLAAALAQDGLGGQPVDEMVLADIVAPAPVALAGGGPVNCLAVDLGADGTAEALVAAKPDVIFHLAAIVSFEAEQNLEKGYRINLDGSRALCDAIRDQHATDPAYCPRFVFASSLAVFGPPFPDPVPDSWTPTPATSYGTQKLMIEALVNDFSRRGILDGISLRLPTICVRPGAPNAAASGFFSGIIREPLTGQEADLPVPRTVRHWFASPRAAVGFMCHAAALDTGQLGPQRALNLPGLSCSVGEQIDALERVAGAAVVARIKERPNPDIARIVDGWPAAYAPERALALGFRAEISFDEIIEIFIADELDGQIA</sequence>
<gene>
    <name evidence="4" type="ORF">GSH16_14610</name>
</gene>
<evidence type="ECO:0000256" key="1">
    <source>
        <dbReference type="ARBA" id="ARBA00022857"/>
    </source>
</evidence>
<dbReference type="Pfam" id="PF01370">
    <property type="entry name" value="Epimerase"/>
    <property type="match status" value="1"/>
</dbReference>
<dbReference type="SUPFAM" id="SSF51735">
    <property type="entry name" value="NAD(P)-binding Rossmann-fold domains"/>
    <property type="match status" value="1"/>
</dbReference>
<dbReference type="Gene3D" id="3.90.25.10">
    <property type="entry name" value="UDP-galactose 4-epimerase, domain 1"/>
    <property type="match status" value="1"/>
</dbReference>
<accession>A0A6B0TZ41</accession>
<dbReference type="RefSeq" id="WP_160856343.1">
    <property type="nucleotide sequence ID" value="NZ_WUWG01000007.1"/>
</dbReference>
<dbReference type="InterPro" id="IPR050005">
    <property type="entry name" value="DenD"/>
</dbReference>
<evidence type="ECO:0000256" key="2">
    <source>
        <dbReference type="ARBA" id="ARBA00023277"/>
    </source>
</evidence>
<evidence type="ECO:0000313" key="5">
    <source>
        <dbReference type="Proteomes" id="UP000436016"/>
    </source>
</evidence>
<dbReference type="EMBL" id="WUWG01000007">
    <property type="protein sequence ID" value="MXU66678.1"/>
    <property type="molecule type" value="Genomic_DNA"/>
</dbReference>
<comment type="caution">
    <text evidence="4">The sequence shown here is derived from an EMBL/GenBank/DDBJ whole genome shotgun (WGS) entry which is preliminary data.</text>
</comment>
<dbReference type="CDD" id="cd05238">
    <property type="entry name" value="Gne_like_SDR_e"/>
    <property type="match status" value="1"/>
</dbReference>
<dbReference type="Proteomes" id="UP000436016">
    <property type="component" value="Unassembled WGS sequence"/>
</dbReference>
<dbReference type="NCBIfam" id="NF043036">
    <property type="entry name" value="ErythonDh"/>
    <property type="match status" value="1"/>
</dbReference>
<evidence type="ECO:0000313" key="4">
    <source>
        <dbReference type="EMBL" id="MXU66678.1"/>
    </source>
</evidence>
<feature type="domain" description="NAD-dependent epimerase/dehydratase" evidence="3">
    <location>
        <begin position="3"/>
        <end position="211"/>
    </location>
</feature>
<protein>
    <submittedName>
        <fullName evidence="4">NAD-dependent epimerase/dehydratase family protein</fullName>
    </submittedName>
</protein>
<dbReference type="PANTHER" id="PTHR43103">
    <property type="entry name" value="NUCLEOSIDE-DIPHOSPHATE-SUGAR EPIMERASE"/>
    <property type="match status" value="1"/>
</dbReference>
<reference evidence="4 5" key="1">
    <citation type="submission" date="2019-12" db="EMBL/GenBank/DDBJ databases">
        <title>Strain KN286 was isolated from seawater, which was collected from Caroline Seamount in the tropical western Pacific.</title>
        <authorList>
            <person name="Wang Q."/>
        </authorList>
    </citation>
    <scope>NUCLEOTIDE SEQUENCE [LARGE SCALE GENOMIC DNA]</scope>
    <source>
        <strain evidence="4 5">KN286</strain>
    </source>
</reference>
<proteinExistence type="predicted"/>
<keyword evidence="5" id="KW-1185">Reference proteome</keyword>
<evidence type="ECO:0000259" key="3">
    <source>
        <dbReference type="Pfam" id="PF01370"/>
    </source>
</evidence>
<dbReference type="AlphaFoldDB" id="A0A6B0TZ41"/>
<name>A0A6B0TZ41_9RHOB</name>
<dbReference type="InterPro" id="IPR001509">
    <property type="entry name" value="Epimerase_deHydtase"/>
</dbReference>
<dbReference type="PANTHER" id="PTHR43103:SF3">
    <property type="entry name" value="ADP-L-GLYCERO-D-MANNO-HEPTOSE-6-EPIMERASE"/>
    <property type="match status" value="1"/>
</dbReference>